<dbReference type="PANTHER" id="PTHR43874">
    <property type="entry name" value="TWO-COMPONENT RESPONSE REGULATOR"/>
    <property type="match status" value="1"/>
</dbReference>
<evidence type="ECO:0000256" key="9">
    <source>
        <dbReference type="PROSITE-ProRule" id="PRU00357"/>
    </source>
</evidence>
<feature type="region of interest" description="Disordered" evidence="10">
    <location>
        <begin position="756"/>
        <end position="800"/>
    </location>
</feature>
<evidence type="ECO:0000256" key="7">
    <source>
        <dbReference type="ARBA" id="ARBA00023242"/>
    </source>
</evidence>
<evidence type="ECO:0000256" key="3">
    <source>
        <dbReference type="ARBA" id="ARBA00023012"/>
    </source>
</evidence>
<evidence type="ECO:0000313" key="13">
    <source>
        <dbReference type="Proteomes" id="UP001652660"/>
    </source>
</evidence>
<dbReference type="PROSITE" id="PS51017">
    <property type="entry name" value="CCT"/>
    <property type="match status" value="1"/>
</dbReference>
<feature type="compositionally biased region" description="Polar residues" evidence="10">
    <location>
        <begin position="774"/>
        <end position="800"/>
    </location>
</feature>
<evidence type="ECO:0000256" key="1">
    <source>
        <dbReference type="ARBA" id="ARBA00004123"/>
    </source>
</evidence>
<keyword evidence="6" id="KW-0804">Transcription</keyword>
<evidence type="ECO:0000256" key="5">
    <source>
        <dbReference type="ARBA" id="ARBA00023108"/>
    </source>
</evidence>
<evidence type="ECO:0000259" key="12">
    <source>
        <dbReference type="PROSITE" id="PS51017"/>
    </source>
</evidence>
<feature type="region of interest" description="Disordered" evidence="10">
    <location>
        <begin position="857"/>
        <end position="881"/>
    </location>
</feature>
<dbReference type="InterPro" id="IPR001789">
    <property type="entry name" value="Sig_transdc_resp-reg_receiver"/>
</dbReference>
<dbReference type="GeneID" id="113697335"/>
<feature type="region of interest" description="Disordered" evidence="10">
    <location>
        <begin position="120"/>
        <end position="149"/>
    </location>
</feature>
<dbReference type="InterPro" id="IPR011006">
    <property type="entry name" value="CheY-like_superfamily"/>
</dbReference>
<reference evidence="14" key="1">
    <citation type="submission" date="2025-08" db="UniProtKB">
        <authorList>
            <consortium name="RefSeq"/>
        </authorList>
    </citation>
    <scope>IDENTIFICATION</scope>
    <source>
        <tissue evidence="14">Leaves</tissue>
    </source>
</reference>
<dbReference type="SMART" id="SM00448">
    <property type="entry name" value="REC"/>
    <property type="match status" value="1"/>
</dbReference>
<evidence type="ECO:0000313" key="14">
    <source>
        <dbReference type="RefSeq" id="XP_071910464.1"/>
    </source>
</evidence>
<evidence type="ECO:0000256" key="8">
    <source>
        <dbReference type="PROSITE-ProRule" id="PRU00169"/>
    </source>
</evidence>
<dbReference type="Gene3D" id="3.40.50.2300">
    <property type="match status" value="1"/>
</dbReference>
<feature type="compositionally biased region" description="Basic and acidic residues" evidence="10">
    <location>
        <begin position="448"/>
        <end position="458"/>
    </location>
</feature>
<feature type="domain" description="CCT" evidence="12">
    <location>
        <begin position="831"/>
        <end position="873"/>
    </location>
</feature>
<dbReference type="RefSeq" id="XP_071910464.1">
    <property type="nucleotide sequence ID" value="XM_072054363.1"/>
</dbReference>
<evidence type="ECO:0000256" key="4">
    <source>
        <dbReference type="ARBA" id="ARBA00023015"/>
    </source>
</evidence>
<evidence type="ECO:0000256" key="6">
    <source>
        <dbReference type="ARBA" id="ARBA00023163"/>
    </source>
</evidence>
<evidence type="ECO:0000256" key="10">
    <source>
        <dbReference type="SAM" id="MobiDB-lite"/>
    </source>
</evidence>
<dbReference type="InterPro" id="IPR045279">
    <property type="entry name" value="ARR-like"/>
</dbReference>
<keyword evidence="7 9" id="KW-0539">Nucleus</keyword>
<evidence type="ECO:0000259" key="11">
    <source>
        <dbReference type="PROSITE" id="PS50110"/>
    </source>
</evidence>
<comment type="similarity">
    <text evidence="2">Belongs to the ARR-like family.</text>
</comment>
<keyword evidence="5" id="KW-0090">Biological rhythms</keyword>
<protein>
    <submittedName>
        <fullName evidence="14">Two-component response regulator-like PRR73 isoform X1</fullName>
    </submittedName>
</protein>
<keyword evidence="3" id="KW-0902">Two-component regulatory system</keyword>
<dbReference type="InterPro" id="IPR010402">
    <property type="entry name" value="CCT_domain"/>
</dbReference>
<dbReference type="PROSITE" id="PS50110">
    <property type="entry name" value="RESPONSE_REGULATORY"/>
    <property type="match status" value="1"/>
</dbReference>
<name>A0ABM4UT52_COFAR</name>
<evidence type="ECO:0000256" key="2">
    <source>
        <dbReference type="ARBA" id="ARBA00010330"/>
    </source>
</evidence>
<feature type="compositionally biased region" description="Polar residues" evidence="10">
    <location>
        <begin position="870"/>
        <end position="881"/>
    </location>
</feature>
<keyword evidence="13" id="KW-1185">Reference proteome</keyword>
<dbReference type="Proteomes" id="UP001652660">
    <property type="component" value="Chromosome 6e"/>
</dbReference>
<comment type="subcellular location">
    <subcellularLocation>
        <location evidence="1 9">Nucleus</location>
    </subcellularLocation>
</comment>
<proteinExistence type="inferred from homology"/>
<gene>
    <name evidence="14" type="primary">LOC113697335</name>
</gene>
<dbReference type="Pfam" id="PF06203">
    <property type="entry name" value="CCT"/>
    <property type="match status" value="1"/>
</dbReference>
<comment type="caution">
    <text evidence="8">Lacks conserved residue(s) required for the propagation of feature annotation.</text>
</comment>
<dbReference type="PANTHER" id="PTHR43874:SF125">
    <property type="entry name" value="TWO-COMPONENT RESPONSE REGULATOR-LIKE APRR7"/>
    <property type="match status" value="1"/>
</dbReference>
<accession>A0ABM4UT52</accession>
<sequence>MATADFIGTKCELGKAMHTFIGFISCSYRPRNSVVTEDGFQLFPEPKRTPPPLAAQNYSKAHERMLEEIASIKLSAMVIACDRHWITLPVSLQLKEMSLPVHQESQESRCNRRIEAQQISRSVPMAADDANEEKDSLDEKGVRDGGVDVGQSSVKNKGLKVDGAVNDGVGAELRGQEILHLQQQQSPGTAVGWERFLHITSIKVLLVENDDSTRHVVTALLRNCNYEVVEAANGLQAWKILEDLTNQVDLVLTEVVMPCLSGIGLLCKIMSHRTRNNIPVIMTSSHDSMGLVFKCLSKGAVDFLVKPIRKNELKNLWQHVWRRCHSSSGSGSESGAQTQKSVHTKSSEKSDNSGSNDGENDGSHGLTHGDGSDDASGTQLIKWEKRLLVMEQICLHSSWTKQPIEDDSSQAASPICHVAECPSSLHAHVNRPIAESSSNKRVHITAKMEDQEEEKSVYKDPFPGTPNNLETEPENPIDIVPQIRNAKQHILLEIPSIYSSARINRGQANPTDKLRSNMHSVVNIEISHPQLRDRELEPPTEFANKLEVNGSDDGKEAAIELSLKQLRGIINAGNTIQDNHSPLKHSELSAFSRYNTSSSTVRAPIGITGSSYVIDNSQEVAKRDTVCEHSNGNLICPSSKVVSSNIDMGSTTNKFALNPLFFTSEATSAINILHRTSAFTIVKTDQVNAPQPTNQLKATDMHASSMLSPARAMQHHPHHHHYYHHHHHHHFHKSLELSNHDQESVKKLTVDTQHCGSSNVLGAPGDGDPANLRLNRSTSGSNYGSNAQNSAAMNAEPTNGESDMDLGGTNGIRDANGSGCENRVENKLVPREAALLKFRQKRKERCFKKKVRYQNRKRLAEQRPRVQGQFVRQTDHNNSNE</sequence>
<dbReference type="Pfam" id="PF00072">
    <property type="entry name" value="Response_reg"/>
    <property type="match status" value="1"/>
</dbReference>
<dbReference type="SUPFAM" id="SSF52172">
    <property type="entry name" value="CheY-like"/>
    <property type="match status" value="1"/>
</dbReference>
<feature type="region of interest" description="Disordered" evidence="10">
    <location>
        <begin position="448"/>
        <end position="475"/>
    </location>
</feature>
<feature type="region of interest" description="Disordered" evidence="10">
    <location>
        <begin position="327"/>
        <end position="376"/>
    </location>
</feature>
<organism evidence="13 14">
    <name type="scientific">Coffea arabica</name>
    <name type="common">Arabian coffee</name>
    <dbReference type="NCBI Taxonomy" id="13443"/>
    <lineage>
        <taxon>Eukaryota</taxon>
        <taxon>Viridiplantae</taxon>
        <taxon>Streptophyta</taxon>
        <taxon>Embryophyta</taxon>
        <taxon>Tracheophyta</taxon>
        <taxon>Spermatophyta</taxon>
        <taxon>Magnoliopsida</taxon>
        <taxon>eudicotyledons</taxon>
        <taxon>Gunneridae</taxon>
        <taxon>Pentapetalae</taxon>
        <taxon>asterids</taxon>
        <taxon>lamiids</taxon>
        <taxon>Gentianales</taxon>
        <taxon>Rubiaceae</taxon>
        <taxon>Ixoroideae</taxon>
        <taxon>Gardenieae complex</taxon>
        <taxon>Bertiereae - Coffeeae clade</taxon>
        <taxon>Coffeeae</taxon>
        <taxon>Coffea</taxon>
    </lineage>
</organism>
<dbReference type="CDD" id="cd17582">
    <property type="entry name" value="psREC_PRR"/>
    <property type="match status" value="1"/>
</dbReference>
<feature type="domain" description="Response regulatory" evidence="11">
    <location>
        <begin position="203"/>
        <end position="321"/>
    </location>
</feature>
<keyword evidence="4" id="KW-0805">Transcription regulation</keyword>
<feature type="compositionally biased region" description="Basic and acidic residues" evidence="10">
    <location>
        <begin position="133"/>
        <end position="146"/>
    </location>
</feature>